<dbReference type="EMBL" id="LT934124">
    <property type="protein sequence ID" value="VAI90981.1"/>
    <property type="molecule type" value="Genomic_DNA"/>
</dbReference>
<accession>A0A9R1A775</accession>
<evidence type="ECO:0000313" key="1">
    <source>
        <dbReference type="EMBL" id="VAI90981.1"/>
    </source>
</evidence>
<name>A0A9R1A775_TRITD</name>
<proteinExistence type="predicted"/>
<keyword evidence="2" id="KW-1185">Reference proteome</keyword>
<dbReference type="Gramene" id="TRITD7Bv1G172300.1">
    <property type="protein sequence ID" value="TRITD7Bv1G172300.1"/>
    <property type="gene ID" value="TRITD7Bv1G172300"/>
</dbReference>
<protein>
    <submittedName>
        <fullName evidence="1">Uncharacterized protein</fullName>
    </submittedName>
</protein>
<dbReference type="AlphaFoldDB" id="A0A9R1A775"/>
<dbReference type="Proteomes" id="UP000324705">
    <property type="component" value="Chromosome 7B"/>
</dbReference>
<evidence type="ECO:0000313" key="2">
    <source>
        <dbReference type="Proteomes" id="UP000324705"/>
    </source>
</evidence>
<gene>
    <name evidence="1" type="ORF">TRITD_7Bv1G172300</name>
</gene>
<organism evidence="1 2">
    <name type="scientific">Triticum turgidum subsp. durum</name>
    <name type="common">Durum wheat</name>
    <name type="synonym">Triticum durum</name>
    <dbReference type="NCBI Taxonomy" id="4567"/>
    <lineage>
        <taxon>Eukaryota</taxon>
        <taxon>Viridiplantae</taxon>
        <taxon>Streptophyta</taxon>
        <taxon>Embryophyta</taxon>
        <taxon>Tracheophyta</taxon>
        <taxon>Spermatophyta</taxon>
        <taxon>Magnoliopsida</taxon>
        <taxon>Liliopsida</taxon>
        <taxon>Poales</taxon>
        <taxon>Poaceae</taxon>
        <taxon>BOP clade</taxon>
        <taxon>Pooideae</taxon>
        <taxon>Triticodae</taxon>
        <taxon>Triticeae</taxon>
        <taxon>Triticinae</taxon>
        <taxon>Triticum</taxon>
    </lineage>
</organism>
<reference evidence="1 2" key="1">
    <citation type="submission" date="2017-09" db="EMBL/GenBank/DDBJ databases">
        <authorList>
            <consortium name="International Durum Wheat Genome Sequencing Consortium (IDWGSC)"/>
            <person name="Milanesi L."/>
        </authorList>
    </citation>
    <scope>NUCLEOTIDE SEQUENCE [LARGE SCALE GENOMIC DNA]</scope>
    <source>
        <strain evidence="2">cv. Svevo</strain>
    </source>
</reference>
<sequence>MTPLCPCEQRPPLGRDRAVERPCSVVHHPSRLPFDASSPHPFVRCASTHDVPEWSQYRYQRLKYRTRSGVCGSPWRARRAAVGLWQHYGHERASMLFGCCVSCT</sequence>